<dbReference type="InterPro" id="IPR002646">
    <property type="entry name" value="PolA_pol_head_dom"/>
</dbReference>
<dbReference type="InterPro" id="IPR050264">
    <property type="entry name" value="Bact_CCA-adding_enz_type3_sf"/>
</dbReference>
<dbReference type="CDD" id="cd05398">
    <property type="entry name" value="NT_ClassII-CCAase"/>
    <property type="match status" value="1"/>
</dbReference>
<evidence type="ECO:0000259" key="10">
    <source>
        <dbReference type="Pfam" id="PF12627"/>
    </source>
</evidence>
<feature type="domain" description="tRNA nucleotidyltransferase/poly(A) polymerase RNA and SrmB- binding" evidence="10">
    <location>
        <begin position="192"/>
        <end position="245"/>
    </location>
</feature>
<dbReference type="Pfam" id="PF12627">
    <property type="entry name" value="PolyA_pol_RNAbd"/>
    <property type="match status" value="1"/>
</dbReference>
<reference evidence="12" key="1">
    <citation type="submission" date="2018-08" db="EMBL/GenBank/DDBJ databases">
        <authorList>
            <person name="Kim S.-J."/>
            <person name="Jung G.-Y."/>
        </authorList>
    </citation>
    <scope>NUCLEOTIDE SEQUENCE [LARGE SCALE GENOMIC DNA]</scope>
    <source>
        <strain evidence="12">GY_H</strain>
    </source>
</reference>
<dbReference type="Gene3D" id="3.30.460.10">
    <property type="entry name" value="Beta Polymerase, domain 2"/>
    <property type="match status" value="1"/>
</dbReference>
<comment type="caution">
    <text evidence="11">The sequence shown here is derived from an EMBL/GenBank/DDBJ whole genome shotgun (WGS) entry which is preliminary data.</text>
</comment>
<evidence type="ECO:0000256" key="5">
    <source>
        <dbReference type="ARBA" id="ARBA00022723"/>
    </source>
</evidence>
<evidence type="ECO:0000259" key="9">
    <source>
        <dbReference type="Pfam" id="PF01743"/>
    </source>
</evidence>
<organism evidence="11 12">
    <name type="scientific">Undibacter mobilis</name>
    <dbReference type="NCBI Taxonomy" id="2292256"/>
    <lineage>
        <taxon>Bacteria</taxon>
        <taxon>Pseudomonadati</taxon>
        <taxon>Pseudomonadota</taxon>
        <taxon>Alphaproteobacteria</taxon>
        <taxon>Hyphomicrobiales</taxon>
        <taxon>Nitrobacteraceae</taxon>
        <taxon>Undibacter</taxon>
    </lineage>
</organism>
<evidence type="ECO:0000256" key="6">
    <source>
        <dbReference type="ARBA" id="ARBA00022741"/>
    </source>
</evidence>
<dbReference type="RefSeq" id="WP_115518473.1">
    <property type="nucleotide sequence ID" value="NZ_QRGO01000002.1"/>
</dbReference>
<dbReference type="GO" id="GO:0016779">
    <property type="term" value="F:nucleotidyltransferase activity"/>
    <property type="evidence" value="ECO:0007669"/>
    <property type="project" value="UniProtKB-KW"/>
</dbReference>
<dbReference type="PANTHER" id="PTHR46173:SF1">
    <property type="entry name" value="CCA TRNA NUCLEOTIDYLTRANSFERASE 1, MITOCHONDRIAL"/>
    <property type="match status" value="1"/>
</dbReference>
<keyword evidence="7" id="KW-0460">Magnesium</keyword>
<dbReference type="GO" id="GO:0008033">
    <property type="term" value="P:tRNA processing"/>
    <property type="evidence" value="ECO:0007669"/>
    <property type="project" value="UniProtKB-KW"/>
</dbReference>
<keyword evidence="12" id="KW-1185">Reference proteome</keyword>
<evidence type="ECO:0000256" key="4">
    <source>
        <dbReference type="ARBA" id="ARBA00022695"/>
    </source>
</evidence>
<dbReference type="Proteomes" id="UP000263993">
    <property type="component" value="Unassembled WGS sequence"/>
</dbReference>
<keyword evidence="8" id="KW-0694">RNA-binding</keyword>
<sequence>MSATPRNVDFAVWPFAAQLARLLDVLDRDGEEARVVGGAVRNALIGVPVHDVDVATTAVPDEVVRRAKAAGFKPVPTGIDHGTVTVVIDKHPFEVTTLRTDVETFGRHAKVEFGRDWREDALRRDFTMNALSATRDGTVHDYTTGLADLEARRVCFIGDARRRIEEDYLRILRFFRFHAAYGLGHPDADGLAACIDEREGLDQLSRERVRMEMLKLVVAPRAAPTLAAMAHAGLLLRVLGGVPYLAAFENMVKVEAAIGLAPDAARRLGALGVVITEDAERLSQKLRLANAEHARLKAMAENWRQFSPQADETPARALLYRLKEAAFTDSALMAWARSPDSDRDPLWRALVTLPQRWTPPVFPLKADDFMKRGIAKGPGLGMALRAAEEAWIAAGFPADAAGLEVIADKAAKPA</sequence>
<dbReference type="GO" id="GO:0000049">
    <property type="term" value="F:tRNA binding"/>
    <property type="evidence" value="ECO:0007669"/>
    <property type="project" value="TreeGrafter"/>
</dbReference>
<dbReference type="Gene3D" id="1.10.3090.10">
    <property type="entry name" value="cca-adding enzyme, domain 2"/>
    <property type="match status" value="1"/>
</dbReference>
<dbReference type="OrthoDB" id="9805698at2"/>
<keyword evidence="6" id="KW-0547">Nucleotide-binding</keyword>
<keyword evidence="2 8" id="KW-0808">Transferase</keyword>
<dbReference type="InterPro" id="IPR043519">
    <property type="entry name" value="NT_sf"/>
</dbReference>
<comment type="similarity">
    <text evidence="8">Belongs to the tRNA nucleotidyltransferase/poly(A) polymerase family.</text>
</comment>
<keyword evidence="4" id="KW-0548">Nucleotidyltransferase</keyword>
<keyword evidence="5" id="KW-0479">Metal-binding</keyword>
<evidence type="ECO:0000313" key="11">
    <source>
        <dbReference type="EMBL" id="RDV02352.1"/>
    </source>
</evidence>
<dbReference type="InterPro" id="IPR032828">
    <property type="entry name" value="PolyA_RNA-bd"/>
</dbReference>
<dbReference type="GO" id="GO:0000166">
    <property type="term" value="F:nucleotide binding"/>
    <property type="evidence" value="ECO:0007669"/>
    <property type="project" value="UniProtKB-KW"/>
</dbReference>
<evidence type="ECO:0000256" key="7">
    <source>
        <dbReference type="ARBA" id="ARBA00022842"/>
    </source>
</evidence>
<dbReference type="SUPFAM" id="SSF81891">
    <property type="entry name" value="Poly A polymerase C-terminal region-like"/>
    <property type="match status" value="1"/>
</dbReference>
<dbReference type="EMBL" id="QRGO01000002">
    <property type="protein sequence ID" value="RDV02352.1"/>
    <property type="molecule type" value="Genomic_DNA"/>
</dbReference>
<proteinExistence type="inferred from homology"/>
<evidence type="ECO:0000256" key="3">
    <source>
        <dbReference type="ARBA" id="ARBA00022694"/>
    </source>
</evidence>
<gene>
    <name evidence="11" type="ORF">DXH78_17405</name>
</gene>
<dbReference type="Pfam" id="PF01743">
    <property type="entry name" value="PolyA_pol"/>
    <property type="match status" value="1"/>
</dbReference>
<dbReference type="AlphaFoldDB" id="A0A371B4B2"/>
<evidence type="ECO:0000256" key="1">
    <source>
        <dbReference type="ARBA" id="ARBA00001946"/>
    </source>
</evidence>
<comment type="cofactor">
    <cofactor evidence="1">
        <name>Mg(2+)</name>
        <dbReference type="ChEBI" id="CHEBI:18420"/>
    </cofactor>
</comment>
<name>A0A371B4B2_9BRAD</name>
<keyword evidence="3" id="KW-0819">tRNA processing</keyword>
<evidence type="ECO:0000256" key="2">
    <source>
        <dbReference type="ARBA" id="ARBA00022679"/>
    </source>
</evidence>
<evidence type="ECO:0000256" key="8">
    <source>
        <dbReference type="RuleBase" id="RU003953"/>
    </source>
</evidence>
<protein>
    <submittedName>
        <fullName evidence="11">CCA tRNA nucleotidyltransferase</fullName>
    </submittedName>
</protein>
<feature type="domain" description="Poly A polymerase head" evidence="9">
    <location>
        <begin position="33"/>
        <end position="154"/>
    </location>
</feature>
<accession>A0A371B4B2</accession>
<dbReference type="PANTHER" id="PTHR46173">
    <property type="entry name" value="CCA TRNA NUCLEOTIDYLTRANSFERASE 1, MITOCHONDRIAL"/>
    <property type="match status" value="1"/>
</dbReference>
<evidence type="ECO:0000313" key="12">
    <source>
        <dbReference type="Proteomes" id="UP000263993"/>
    </source>
</evidence>
<dbReference type="SUPFAM" id="SSF81301">
    <property type="entry name" value="Nucleotidyltransferase"/>
    <property type="match status" value="1"/>
</dbReference>
<dbReference type="GO" id="GO:0046872">
    <property type="term" value="F:metal ion binding"/>
    <property type="evidence" value="ECO:0007669"/>
    <property type="project" value="UniProtKB-KW"/>
</dbReference>